<sequence>MGIQRLTHKIFSSISYISASQLLLCFLILLCVKVTAGSYGDRSYIFMKCVSNCGNKNCTSQSKFLSAQPWYLTVLQWSCKDECRYQCMWKTVDAFHKDGLSVPQFHGKWPFVRLFGIQEPASVLFSVLNGLAHLRILSYRKQVSPKVPLYYIWHLYALVAFNAWFWSTVFHTKDTDFTEKMDYFCAFSVVLSNCYAVLCRLYGTSPVRRPLIFAALVIALYTYHIYYLAFVHFDYGYNMQVNIFFGALNFAGWMLYAYKEGIKKRYVQKCMLAMFGLTFLILLELLDFPPLLWIFDAHSMWHAGTIPVCYLWYSFVIEDGLNMQLELGDDKDKKTV</sequence>
<keyword evidence="3 8" id="KW-0337">GPI-anchor biosynthesis</keyword>
<organism evidence="10 11">
    <name type="scientific">Mytilus coruscus</name>
    <name type="common">Sea mussel</name>
    <dbReference type="NCBI Taxonomy" id="42192"/>
    <lineage>
        <taxon>Eukaryota</taxon>
        <taxon>Metazoa</taxon>
        <taxon>Spiralia</taxon>
        <taxon>Lophotrochozoa</taxon>
        <taxon>Mollusca</taxon>
        <taxon>Bivalvia</taxon>
        <taxon>Autobranchia</taxon>
        <taxon>Pteriomorphia</taxon>
        <taxon>Mytilida</taxon>
        <taxon>Mytiloidea</taxon>
        <taxon>Mytilidae</taxon>
        <taxon>Mytilinae</taxon>
        <taxon>Mytilus</taxon>
    </lineage>
</organism>
<evidence type="ECO:0000256" key="9">
    <source>
        <dbReference type="SAM" id="SignalP"/>
    </source>
</evidence>
<keyword evidence="6 8" id="KW-1133">Transmembrane helix</keyword>
<dbReference type="GO" id="GO:0005789">
    <property type="term" value="C:endoplasmic reticulum membrane"/>
    <property type="evidence" value="ECO:0007669"/>
    <property type="project" value="TreeGrafter"/>
</dbReference>
<feature type="transmembrane region" description="Helical" evidence="8">
    <location>
        <begin position="181"/>
        <end position="199"/>
    </location>
</feature>
<gene>
    <name evidence="10" type="ORF">MCOR_57034</name>
</gene>
<evidence type="ECO:0000256" key="8">
    <source>
        <dbReference type="RuleBase" id="RU365066"/>
    </source>
</evidence>
<reference evidence="10 11" key="1">
    <citation type="submission" date="2020-06" db="EMBL/GenBank/DDBJ databases">
        <authorList>
            <person name="Li R."/>
            <person name="Bekaert M."/>
        </authorList>
    </citation>
    <scope>NUCLEOTIDE SEQUENCE [LARGE SCALE GENOMIC DNA]</scope>
    <source>
        <strain evidence="11">wild</strain>
    </source>
</reference>
<evidence type="ECO:0000256" key="6">
    <source>
        <dbReference type="ARBA" id="ARBA00022989"/>
    </source>
</evidence>
<evidence type="ECO:0000256" key="7">
    <source>
        <dbReference type="ARBA" id="ARBA00023136"/>
    </source>
</evidence>
<feature type="chain" id="PRO_5026690706" description="Post-GPI attachment to proteins factor 3" evidence="9">
    <location>
        <begin position="38"/>
        <end position="336"/>
    </location>
</feature>
<dbReference type="GO" id="GO:0006506">
    <property type="term" value="P:GPI anchor biosynthetic process"/>
    <property type="evidence" value="ECO:0007669"/>
    <property type="project" value="UniProtKB-KW"/>
</dbReference>
<dbReference type="GO" id="GO:0000139">
    <property type="term" value="C:Golgi membrane"/>
    <property type="evidence" value="ECO:0007669"/>
    <property type="project" value="UniProtKB-SubCell"/>
</dbReference>
<feature type="transmembrane region" description="Helical" evidence="8">
    <location>
        <begin position="300"/>
        <end position="317"/>
    </location>
</feature>
<comment type="subcellular location">
    <subcellularLocation>
        <location evidence="1">Endomembrane system</location>
        <topology evidence="1">Multi-pass membrane protein</topology>
    </subcellularLocation>
    <subcellularLocation>
        <location evidence="8">Golgi apparatus membrane</location>
        <topology evidence="8">Multi-pass membrane protein</topology>
    </subcellularLocation>
</comment>
<feature type="signal peptide" evidence="9">
    <location>
        <begin position="1"/>
        <end position="37"/>
    </location>
</feature>
<keyword evidence="8" id="KW-0333">Golgi apparatus</keyword>
<dbReference type="PANTHER" id="PTHR13148">
    <property type="entry name" value="PER1-RELATED"/>
    <property type="match status" value="1"/>
</dbReference>
<keyword evidence="5 9" id="KW-0732">Signal</keyword>
<name>A0A6J8EXG0_MYTCO</name>
<evidence type="ECO:0000256" key="3">
    <source>
        <dbReference type="ARBA" id="ARBA00022502"/>
    </source>
</evidence>
<proteinExistence type="inferred from homology"/>
<dbReference type="EMBL" id="CACVKT020010207">
    <property type="protein sequence ID" value="CAC5425190.1"/>
    <property type="molecule type" value="Genomic_DNA"/>
</dbReference>
<feature type="transmembrane region" description="Helical" evidence="8">
    <location>
        <begin position="149"/>
        <end position="169"/>
    </location>
</feature>
<evidence type="ECO:0000313" key="10">
    <source>
        <dbReference type="EMBL" id="CAC5425190.1"/>
    </source>
</evidence>
<comment type="function">
    <text evidence="8">Involved in the lipid remodeling steps of GPI-anchor maturation.</text>
</comment>
<dbReference type="OrthoDB" id="419770at2759"/>
<evidence type="ECO:0000256" key="2">
    <source>
        <dbReference type="ARBA" id="ARBA00006387"/>
    </source>
</evidence>
<comment type="similarity">
    <text evidence="2 8">Belongs to the PGAP3 family.</text>
</comment>
<dbReference type="GO" id="GO:0016788">
    <property type="term" value="F:hydrolase activity, acting on ester bonds"/>
    <property type="evidence" value="ECO:0007669"/>
    <property type="project" value="TreeGrafter"/>
</dbReference>
<dbReference type="Proteomes" id="UP000507470">
    <property type="component" value="Unassembled WGS sequence"/>
</dbReference>
<evidence type="ECO:0000256" key="5">
    <source>
        <dbReference type="ARBA" id="ARBA00022729"/>
    </source>
</evidence>
<dbReference type="PANTHER" id="PTHR13148:SF0">
    <property type="entry name" value="POST-GPI ATTACHMENT TO PROTEINS FACTOR 3"/>
    <property type="match status" value="1"/>
</dbReference>
<feature type="transmembrane region" description="Helical" evidence="8">
    <location>
        <begin position="239"/>
        <end position="258"/>
    </location>
</feature>
<evidence type="ECO:0000256" key="1">
    <source>
        <dbReference type="ARBA" id="ARBA00004127"/>
    </source>
</evidence>
<accession>A0A6J8EXG0</accession>
<evidence type="ECO:0000256" key="4">
    <source>
        <dbReference type="ARBA" id="ARBA00022692"/>
    </source>
</evidence>
<comment type="caution">
    <text evidence="8">Lacks conserved residue(s) required for the propagation of feature annotation.</text>
</comment>
<keyword evidence="7 8" id="KW-0472">Membrane</keyword>
<protein>
    <recommendedName>
        <fullName evidence="8">Post-GPI attachment to proteins factor 3</fullName>
    </recommendedName>
</protein>
<keyword evidence="11" id="KW-1185">Reference proteome</keyword>
<keyword evidence="4 8" id="KW-0812">Transmembrane</keyword>
<feature type="transmembrane region" description="Helical" evidence="8">
    <location>
        <begin position="270"/>
        <end position="294"/>
    </location>
</feature>
<dbReference type="InterPro" id="IPR007217">
    <property type="entry name" value="Per1-like"/>
</dbReference>
<dbReference type="Pfam" id="PF04080">
    <property type="entry name" value="Per1"/>
    <property type="match status" value="1"/>
</dbReference>
<evidence type="ECO:0000313" key="11">
    <source>
        <dbReference type="Proteomes" id="UP000507470"/>
    </source>
</evidence>
<feature type="transmembrane region" description="Helical" evidence="8">
    <location>
        <begin position="211"/>
        <end position="233"/>
    </location>
</feature>
<dbReference type="AlphaFoldDB" id="A0A6J8EXG0"/>